<feature type="domain" description="Xaa-Pro dipeptidyl-peptidase-like" evidence="1">
    <location>
        <begin position="46"/>
        <end position="128"/>
    </location>
</feature>
<sequence length="211" mass="22498">MKVSTRELMIAGPVGNLQTLNLWCESGPVRGIALVAHPNPQQGGTNQNKVVQTLAKAFARKGYWVLCPNLRGVGSSEGQFDHGLGEADDMAAVLAWARQQQPQATALPLMLAGFSFGTFVQAQLAARLQQAGEPAPAMVLAGPAVGRFPLASVPPEALVIHGEEDEVVPLADVLAWARPQKLPVVVLPGVSHFFHGHLGQLSQWVDIRWPG</sequence>
<dbReference type="PANTHER" id="PTHR42103:SF2">
    <property type="entry name" value="AB HYDROLASE-1 DOMAIN-CONTAINING PROTEIN"/>
    <property type="match status" value="1"/>
</dbReference>
<dbReference type="Pfam" id="PF02129">
    <property type="entry name" value="Peptidase_S15"/>
    <property type="match status" value="1"/>
</dbReference>
<dbReference type="InterPro" id="IPR029058">
    <property type="entry name" value="AB_hydrolase_fold"/>
</dbReference>
<keyword evidence="2" id="KW-0378">Hydrolase</keyword>
<dbReference type="SUPFAM" id="SSF53474">
    <property type="entry name" value="alpha/beta-Hydrolases"/>
    <property type="match status" value="1"/>
</dbReference>
<dbReference type="InterPro" id="IPR000383">
    <property type="entry name" value="Xaa-Pro-like_dom"/>
</dbReference>
<organism evidence="2 3">
    <name type="scientific">Leeia aquatica</name>
    <dbReference type="NCBI Taxonomy" id="2725557"/>
    <lineage>
        <taxon>Bacteria</taxon>
        <taxon>Pseudomonadati</taxon>
        <taxon>Pseudomonadota</taxon>
        <taxon>Betaproteobacteria</taxon>
        <taxon>Neisseriales</taxon>
        <taxon>Leeiaceae</taxon>
        <taxon>Leeia</taxon>
    </lineage>
</organism>
<dbReference type="GO" id="GO:0016787">
    <property type="term" value="F:hydrolase activity"/>
    <property type="evidence" value="ECO:0007669"/>
    <property type="project" value="UniProtKB-KW"/>
</dbReference>
<accession>A0A847S7B5</accession>
<dbReference type="EMBL" id="JABAIM010000002">
    <property type="protein sequence ID" value="NLR75824.1"/>
    <property type="molecule type" value="Genomic_DNA"/>
</dbReference>
<evidence type="ECO:0000313" key="2">
    <source>
        <dbReference type="EMBL" id="NLR75824.1"/>
    </source>
</evidence>
<evidence type="ECO:0000259" key="1">
    <source>
        <dbReference type="Pfam" id="PF02129"/>
    </source>
</evidence>
<reference evidence="2 3" key="1">
    <citation type="submission" date="2020-04" db="EMBL/GenBank/DDBJ databases">
        <title>Draft genome of Leeia sp. IMCC25680.</title>
        <authorList>
            <person name="Song J."/>
            <person name="Cho J.-C."/>
        </authorList>
    </citation>
    <scope>NUCLEOTIDE SEQUENCE [LARGE SCALE GENOMIC DNA]</scope>
    <source>
        <strain evidence="2 3">IMCC25680</strain>
    </source>
</reference>
<name>A0A847S7B5_9NEIS</name>
<comment type="caution">
    <text evidence="2">The sequence shown here is derived from an EMBL/GenBank/DDBJ whole genome shotgun (WGS) entry which is preliminary data.</text>
</comment>
<dbReference type="Gene3D" id="3.40.50.1820">
    <property type="entry name" value="alpha/beta hydrolase"/>
    <property type="match status" value="1"/>
</dbReference>
<gene>
    <name evidence="2" type="ORF">HF682_11690</name>
</gene>
<dbReference type="RefSeq" id="WP_168877462.1">
    <property type="nucleotide sequence ID" value="NZ_JABAIM010000002.1"/>
</dbReference>
<evidence type="ECO:0000313" key="3">
    <source>
        <dbReference type="Proteomes" id="UP000587991"/>
    </source>
</evidence>
<dbReference type="AlphaFoldDB" id="A0A847S7B5"/>
<proteinExistence type="predicted"/>
<dbReference type="PANTHER" id="PTHR42103">
    <property type="entry name" value="ALPHA/BETA-HYDROLASES SUPERFAMILY PROTEIN"/>
    <property type="match status" value="1"/>
</dbReference>
<keyword evidence="3" id="KW-1185">Reference proteome</keyword>
<protein>
    <submittedName>
        <fullName evidence="2">Alpha/beta fold hydrolase</fullName>
    </submittedName>
</protein>
<dbReference type="Proteomes" id="UP000587991">
    <property type="component" value="Unassembled WGS sequence"/>
</dbReference>